<sequence>MQQTNCDYPGELYFDEYKNMTGPDAAADIRKNILKQEREQISPNQ</sequence>
<proteinExistence type="predicted"/>
<protein>
    <submittedName>
        <fullName evidence="1">Uncharacterized protein</fullName>
    </submittedName>
</protein>
<evidence type="ECO:0000313" key="2">
    <source>
        <dbReference type="Proteomes" id="UP000663887"/>
    </source>
</evidence>
<evidence type="ECO:0000313" key="1">
    <source>
        <dbReference type="EMBL" id="CAF2262226.1"/>
    </source>
</evidence>
<dbReference type="AlphaFoldDB" id="A0A817AJG4"/>
<accession>A0A817AJG4</accession>
<dbReference type="Proteomes" id="UP000663887">
    <property type="component" value="Unassembled WGS sequence"/>
</dbReference>
<name>A0A817AJG4_9BILA</name>
<gene>
    <name evidence="1" type="ORF">XDN619_LOCUS36239</name>
</gene>
<comment type="caution">
    <text evidence="1">The sequence shown here is derived from an EMBL/GenBank/DDBJ whole genome shotgun (WGS) entry which is preliminary data.</text>
</comment>
<dbReference type="EMBL" id="CAJNRG010018755">
    <property type="protein sequence ID" value="CAF2262226.1"/>
    <property type="molecule type" value="Genomic_DNA"/>
</dbReference>
<organism evidence="1 2">
    <name type="scientific">Rotaria magnacalcarata</name>
    <dbReference type="NCBI Taxonomy" id="392030"/>
    <lineage>
        <taxon>Eukaryota</taxon>
        <taxon>Metazoa</taxon>
        <taxon>Spiralia</taxon>
        <taxon>Gnathifera</taxon>
        <taxon>Rotifera</taxon>
        <taxon>Eurotatoria</taxon>
        <taxon>Bdelloidea</taxon>
        <taxon>Philodinida</taxon>
        <taxon>Philodinidae</taxon>
        <taxon>Rotaria</taxon>
    </lineage>
</organism>
<feature type="non-terminal residue" evidence="1">
    <location>
        <position position="45"/>
    </location>
</feature>
<reference evidence="1" key="1">
    <citation type="submission" date="2021-02" db="EMBL/GenBank/DDBJ databases">
        <authorList>
            <person name="Nowell W R."/>
        </authorList>
    </citation>
    <scope>NUCLEOTIDE SEQUENCE</scope>
</reference>